<evidence type="ECO:0000256" key="1">
    <source>
        <dbReference type="ARBA" id="ARBA00001971"/>
    </source>
</evidence>
<organism evidence="16 17">
    <name type="scientific">Chiayiivirga flava</name>
    <dbReference type="NCBI Taxonomy" id="659595"/>
    <lineage>
        <taxon>Bacteria</taxon>
        <taxon>Pseudomonadati</taxon>
        <taxon>Pseudomonadota</taxon>
        <taxon>Gammaproteobacteria</taxon>
        <taxon>Lysobacterales</taxon>
        <taxon>Lysobacteraceae</taxon>
        <taxon>Chiayiivirga</taxon>
    </lineage>
</organism>
<evidence type="ECO:0000256" key="12">
    <source>
        <dbReference type="ARBA" id="ARBA00022989"/>
    </source>
</evidence>
<evidence type="ECO:0000256" key="8">
    <source>
        <dbReference type="ARBA" id="ARBA00022617"/>
    </source>
</evidence>
<evidence type="ECO:0000256" key="5">
    <source>
        <dbReference type="ARBA" id="ARBA00019425"/>
    </source>
</evidence>
<evidence type="ECO:0000256" key="4">
    <source>
        <dbReference type="ARBA" id="ARBA00005163"/>
    </source>
</evidence>
<comment type="caution">
    <text evidence="16">The sequence shown here is derived from an EMBL/GenBank/DDBJ whole genome shotgun (WGS) entry which is preliminary data.</text>
</comment>
<protein>
    <recommendedName>
        <fullName evidence="5">Succinate dehydrogenase hydrophobic membrane anchor subunit</fullName>
    </recommendedName>
</protein>
<dbReference type="GO" id="GO:0006099">
    <property type="term" value="P:tricarboxylic acid cycle"/>
    <property type="evidence" value="ECO:0007669"/>
    <property type="project" value="UniProtKB-UniPathway"/>
</dbReference>
<feature type="transmembrane region" description="Helical" evidence="15">
    <location>
        <begin position="73"/>
        <end position="94"/>
    </location>
</feature>
<dbReference type="RefSeq" id="WP_183959431.1">
    <property type="nucleotide sequence ID" value="NZ_JACHHP010000001.1"/>
</dbReference>
<evidence type="ECO:0000256" key="9">
    <source>
        <dbReference type="ARBA" id="ARBA00022692"/>
    </source>
</evidence>
<keyword evidence="13" id="KW-0408">Iron</keyword>
<evidence type="ECO:0000256" key="2">
    <source>
        <dbReference type="ARBA" id="ARBA00004050"/>
    </source>
</evidence>
<dbReference type="UniPathway" id="UPA00223"/>
<comment type="function">
    <text evidence="2">Membrane-anchoring subunit of succinate dehydrogenase (SDH).</text>
</comment>
<evidence type="ECO:0000313" key="16">
    <source>
        <dbReference type="EMBL" id="MBB5206964.1"/>
    </source>
</evidence>
<dbReference type="GO" id="GO:0046872">
    <property type="term" value="F:metal ion binding"/>
    <property type="evidence" value="ECO:0007669"/>
    <property type="project" value="UniProtKB-KW"/>
</dbReference>
<dbReference type="Proteomes" id="UP000521199">
    <property type="component" value="Unassembled WGS sequence"/>
</dbReference>
<dbReference type="GO" id="GO:0016020">
    <property type="term" value="C:membrane"/>
    <property type="evidence" value="ECO:0007669"/>
    <property type="project" value="UniProtKB-SubCell"/>
</dbReference>
<comment type="cofactor">
    <cofactor evidence="1">
        <name>heme</name>
        <dbReference type="ChEBI" id="CHEBI:30413"/>
    </cofactor>
</comment>
<evidence type="ECO:0000313" key="17">
    <source>
        <dbReference type="Proteomes" id="UP000521199"/>
    </source>
</evidence>
<feature type="transmembrane region" description="Helical" evidence="15">
    <location>
        <begin position="114"/>
        <end position="140"/>
    </location>
</feature>
<evidence type="ECO:0000256" key="3">
    <source>
        <dbReference type="ARBA" id="ARBA00004141"/>
    </source>
</evidence>
<comment type="subcellular location">
    <subcellularLocation>
        <location evidence="3">Membrane</location>
        <topology evidence="3">Multi-pass membrane protein</topology>
    </subcellularLocation>
</comment>
<dbReference type="InterPro" id="IPR014312">
    <property type="entry name" value="Succ_DH_anchor"/>
</dbReference>
<dbReference type="AlphaFoldDB" id="A0A7W8FZ96"/>
<proteinExistence type="predicted"/>
<evidence type="ECO:0000256" key="11">
    <source>
        <dbReference type="ARBA" id="ARBA00022982"/>
    </source>
</evidence>
<evidence type="ECO:0000256" key="6">
    <source>
        <dbReference type="ARBA" id="ARBA00022448"/>
    </source>
</evidence>
<accession>A0A7W8FZ96</accession>
<dbReference type="EMBL" id="JACHHP010000001">
    <property type="protein sequence ID" value="MBB5206964.1"/>
    <property type="molecule type" value="Genomic_DNA"/>
</dbReference>
<keyword evidence="9 15" id="KW-0812">Transmembrane</keyword>
<evidence type="ECO:0000256" key="7">
    <source>
        <dbReference type="ARBA" id="ARBA00022532"/>
    </source>
</evidence>
<dbReference type="InterPro" id="IPR034804">
    <property type="entry name" value="SQR/QFR_C/D"/>
</dbReference>
<dbReference type="Pfam" id="PF01127">
    <property type="entry name" value="Sdh_cyt"/>
    <property type="match status" value="1"/>
</dbReference>
<reference evidence="16 17" key="1">
    <citation type="submission" date="2020-08" db="EMBL/GenBank/DDBJ databases">
        <title>Genomic Encyclopedia of Type Strains, Phase IV (KMG-IV): sequencing the most valuable type-strain genomes for metagenomic binning, comparative biology and taxonomic classification.</title>
        <authorList>
            <person name="Goeker M."/>
        </authorList>
    </citation>
    <scope>NUCLEOTIDE SEQUENCE [LARGE SCALE GENOMIC DNA]</scope>
    <source>
        <strain evidence="16 17">DSM 24163</strain>
    </source>
</reference>
<keyword evidence="6" id="KW-0813">Transport</keyword>
<keyword evidence="11" id="KW-0249">Electron transport</keyword>
<dbReference type="Gene3D" id="1.20.1300.10">
    <property type="entry name" value="Fumarate reductase/succinate dehydrogenase, transmembrane subunit"/>
    <property type="match status" value="1"/>
</dbReference>
<dbReference type="SUPFAM" id="SSF81343">
    <property type="entry name" value="Fumarate reductase respiratory complex transmembrane subunits"/>
    <property type="match status" value="1"/>
</dbReference>
<keyword evidence="12 15" id="KW-1133">Transmembrane helix</keyword>
<evidence type="ECO:0000256" key="15">
    <source>
        <dbReference type="SAM" id="Phobius"/>
    </source>
</evidence>
<keyword evidence="14 15" id="KW-0472">Membrane</keyword>
<dbReference type="GO" id="GO:0020037">
    <property type="term" value="F:heme binding"/>
    <property type="evidence" value="ECO:0007669"/>
    <property type="project" value="InterPro"/>
</dbReference>
<dbReference type="NCBIfam" id="TIGR02968">
    <property type="entry name" value="succ_dehyd_anc"/>
    <property type="match status" value="1"/>
</dbReference>
<name>A0A7W8FZ96_9GAMM</name>
<comment type="pathway">
    <text evidence="4">Carbohydrate metabolism; tricarboxylic acid cycle.</text>
</comment>
<evidence type="ECO:0000256" key="14">
    <source>
        <dbReference type="ARBA" id="ARBA00023136"/>
    </source>
</evidence>
<keyword evidence="17" id="KW-1185">Reference proteome</keyword>
<keyword evidence="8" id="KW-0349">Heme</keyword>
<dbReference type="CDD" id="cd03495">
    <property type="entry name" value="SQR_TypeC_SdhD_like"/>
    <property type="match status" value="1"/>
</dbReference>
<gene>
    <name evidence="16" type="ORF">HNQ52_000480</name>
</gene>
<sequence length="142" mass="15493">MNVDAHQGRKRAPEQVGRLRNPLAKARGLGSAKDGVKHFTMQRLTAVALALLMPWFVWLVFSLLGADYLTVRLTLAQPLNAALLIALVSALLYHSKLGLQVVAEDYIHTPWMEVSLQVLNFLVNALAAIVAIVAIGRIVFAA</sequence>
<keyword evidence="7" id="KW-0816">Tricarboxylic acid cycle</keyword>
<evidence type="ECO:0000256" key="13">
    <source>
        <dbReference type="ARBA" id="ARBA00023004"/>
    </source>
</evidence>
<keyword evidence="10" id="KW-0479">Metal-binding</keyword>
<feature type="transmembrane region" description="Helical" evidence="15">
    <location>
        <begin position="44"/>
        <end position="66"/>
    </location>
</feature>
<evidence type="ECO:0000256" key="10">
    <source>
        <dbReference type="ARBA" id="ARBA00022723"/>
    </source>
</evidence>
<dbReference type="InterPro" id="IPR000701">
    <property type="entry name" value="SuccDH_FuR_B_TM-su"/>
</dbReference>